<gene>
    <name evidence="2" type="ORF">EXIGLDRAFT_701469</name>
</gene>
<feature type="region of interest" description="Disordered" evidence="1">
    <location>
        <begin position="20"/>
        <end position="86"/>
    </location>
</feature>
<evidence type="ECO:0000313" key="3">
    <source>
        <dbReference type="Proteomes" id="UP000077266"/>
    </source>
</evidence>
<keyword evidence="3" id="KW-1185">Reference proteome</keyword>
<accession>A0A165CY39</accession>
<sequence>MIRSPASFLHLVLHSALRPAGDVHLPPAPPPKGPYDLKPPHGRNADGGQPTAGPPSPRPAGAPGRAEGDPRARPANANEIDAGVTRMLAEPIELRLPRLATPPPRDPPGQLDPQVARTVRAYVENYRELLEIRNNVRDTQRKLREILAWLVEFEAANAREIARIEGL</sequence>
<dbReference type="AlphaFoldDB" id="A0A165CY39"/>
<dbReference type="EMBL" id="KV426273">
    <property type="protein sequence ID" value="KZV83412.1"/>
    <property type="molecule type" value="Genomic_DNA"/>
</dbReference>
<name>A0A165CY39_EXIGL</name>
<dbReference type="InParanoid" id="A0A165CY39"/>
<reference evidence="2 3" key="1">
    <citation type="journal article" date="2016" name="Mol. Biol. Evol.">
        <title>Comparative Genomics of Early-Diverging Mushroom-Forming Fungi Provides Insights into the Origins of Lignocellulose Decay Capabilities.</title>
        <authorList>
            <person name="Nagy L.G."/>
            <person name="Riley R."/>
            <person name="Tritt A."/>
            <person name="Adam C."/>
            <person name="Daum C."/>
            <person name="Floudas D."/>
            <person name="Sun H."/>
            <person name="Yadav J.S."/>
            <person name="Pangilinan J."/>
            <person name="Larsson K.H."/>
            <person name="Matsuura K."/>
            <person name="Barry K."/>
            <person name="Labutti K."/>
            <person name="Kuo R."/>
            <person name="Ohm R.A."/>
            <person name="Bhattacharya S.S."/>
            <person name="Shirouzu T."/>
            <person name="Yoshinaga Y."/>
            <person name="Martin F.M."/>
            <person name="Grigoriev I.V."/>
            <person name="Hibbett D.S."/>
        </authorList>
    </citation>
    <scope>NUCLEOTIDE SEQUENCE [LARGE SCALE GENOMIC DNA]</scope>
    <source>
        <strain evidence="2 3">HHB12029</strain>
    </source>
</reference>
<evidence type="ECO:0000313" key="2">
    <source>
        <dbReference type="EMBL" id="KZV83412.1"/>
    </source>
</evidence>
<evidence type="ECO:0000256" key="1">
    <source>
        <dbReference type="SAM" id="MobiDB-lite"/>
    </source>
</evidence>
<protein>
    <submittedName>
        <fullName evidence="2">Uncharacterized protein</fullName>
    </submittedName>
</protein>
<dbReference type="Proteomes" id="UP000077266">
    <property type="component" value="Unassembled WGS sequence"/>
</dbReference>
<organism evidence="2 3">
    <name type="scientific">Exidia glandulosa HHB12029</name>
    <dbReference type="NCBI Taxonomy" id="1314781"/>
    <lineage>
        <taxon>Eukaryota</taxon>
        <taxon>Fungi</taxon>
        <taxon>Dikarya</taxon>
        <taxon>Basidiomycota</taxon>
        <taxon>Agaricomycotina</taxon>
        <taxon>Agaricomycetes</taxon>
        <taxon>Auriculariales</taxon>
        <taxon>Exidiaceae</taxon>
        <taxon>Exidia</taxon>
    </lineage>
</organism>
<proteinExistence type="predicted"/>